<dbReference type="EMBL" id="JMQA01000038">
    <property type="protein sequence ID" value="KFN05794.1"/>
    <property type="molecule type" value="Genomic_DNA"/>
</dbReference>
<dbReference type="Gene3D" id="1.20.140.160">
    <property type="match status" value="1"/>
</dbReference>
<comment type="caution">
    <text evidence="1">The sequence shown here is derived from an EMBL/GenBank/DDBJ whole genome shotgun (WGS) entry which is preliminary data.</text>
</comment>
<protein>
    <submittedName>
        <fullName evidence="2">Sigma-70 family RNA polymerase sigma factor</fullName>
    </submittedName>
</protein>
<reference evidence="2 4" key="2">
    <citation type="submission" date="2019-11" db="EMBL/GenBank/DDBJ databases">
        <title>Draft genome sequences of five Paenibacillus species of dairy origin.</title>
        <authorList>
            <person name="Olajide A.M."/>
            <person name="Chen S."/>
            <person name="Lapointe G."/>
        </authorList>
    </citation>
    <scope>NUCLEOTIDE SEQUENCE [LARGE SCALE GENOMIC DNA]</scope>
    <source>
        <strain evidence="2 4">3CT49</strain>
    </source>
</reference>
<proteinExistence type="predicted"/>
<evidence type="ECO:0000313" key="3">
    <source>
        <dbReference type="Proteomes" id="UP000029278"/>
    </source>
</evidence>
<dbReference type="RefSeq" id="WP_036625558.1">
    <property type="nucleotide sequence ID" value="NZ_BGML01000002.1"/>
</dbReference>
<dbReference type="InterPro" id="IPR013324">
    <property type="entry name" value="RNA_pol_sigma_r3/r4-like"/>
</dbReference>
<dbReference type="OrthoDB" id="2471618at2"/>
<dbReference type="STRING" id="44252.DJ90_114"/>
<sequence length="114" mass="13429">MKEQHTVYEQYRKEVYRIAWRVQYKAKTVRKRECSFNGVEPAVTCFTSSSDNKIVVRQLINALPSDTGKTIIHKLFLQDKTEGEVARELNMTQQGVNKWKRKMIKELSRMMKSS</sequence>
<dbReference type="EMBL" id="WNZZ01000007">
    <property type="protein sequence ID" value="MUG23130.1"/>
    <property type="molecule type" value="Genomic_DNA"/>
</dbReference>
<keyword evidence="3" id="KW-1185">Reference proteome</keyword>
<evidence type="ECO:0000313" key="2">
    <source>
        <dbReference type="EMBL" id="MUG23130.1"/>
    </source>
</evidence>
<accession>A0A090Z3E2</accession>
<dbReference type="Proteomes" id="UP000442469">
    <property type="component" value="Unassembled WGS sequence"/>
</dbReference>
<dbReference type="Proteomes" id="UP000029278">
    <property type="component" value="Unassembled WGS sequence"/>
</dbReference>
<dbReference type="HOGENOM" id="CLU_155743_0_0_9"/>
<reference evidence="1 3" key="1">
    <citation type="submission" date="2014-04" db="EMBL/GenBank/DDBJ databases">
        <authorList>
            <person name="Bishop-Lilly K.A."/>
            <person name="Broomall S.M."/>
            <person name="Chain P.S."/>
            <person name="Chertkov O."/>
            <person name="Coyne S.R."/>
            <person name="Daligault H.E."/>
            <person name="Davenport K.W."/>
            <person name="Erkkila T."/>
            <person name="Frey K.G."/>
            <person name="Gibbons H.S."/>
            <person name="Gu W."/>
            <person name="Jaissle J."/>
            <person name="Johnson S.L."/>
            <person name="Koroleva G.I."/>
            <person name="Ladner J.T."/>
            <person name="Lo C.-C."/>
            <person name="Minogue T.D."/>
            <person name="Munk C."/>
            <person name="Palacios G.F."/>
            <person name="Redden C.L."/>
            <person name="Rosenzweig C.N."/>
            <person name="Scholz M.B."/>
            <person name="Teshima H."/>
            <person name="Xu Y."/>
        </authorList>
    </citation>
    <scope>NUCLEOTIDE SEQUENCE [LARGE SCALE GENOMIC DNA]</scope>
    <source>
        <strain evidence="1 3">8244</strain>
    </source>
</reference>
<evidence type="ECO:0000313" key="1">
    <source>
        <dbReference type="EMBL" id="KFN05794.1"/>
    </source>
</evidence>
<dbReference type="AlphaFoldDB" id="A0A090Z3E2"/>
<dbReference type="PATRIC" id="fig|44252.3.peg.4365"/>
<gene>
    <name evidence="1" type="ORF">DJ90_114</name>
    <name evidence="2" type="ORF">GNQ08_12000</name>
</gene>
<evidence type="ECO:0000313" key="4">
    <source>
        <dbReference type="Proteomes" id="UP000442469"/>
    </source>
</evidence>
<dbReference type="SUPFAM" id="SSF88659">
    <property type="entry name" value="Sigma3 and sigma4 domains of RNA polymerase sigma factors"/>
    <property type="match status" value="1"/>
</dbReference>
<dbReference type="GeneID" id="77009170"/>
<organism evidence="1 3">
    <name type="scientific">Paenibacillus macerans</name>
    <name type="common">Bacillus macerans</name>
    <dbReference type="NCBI Taxonomy" id="44252"/>
    <lineage>
        <taxon>Bacteria</taxon>
        <taxon>Bacillati</taxon>
        <taxon>Bacillota</taxon>
        <taxon>Bacilli</taxon>
        <taxon>Bacillales</taxon>
        <taxon>Paenibacillaceae</taxon>
        <taxon>Paenibacillus</taxon>
    </lineage>
</organism>
<name>A0A090Z3E2_PAEMA</name>